<dbReference type="OrthoDB" id="6481168at2"/>
<gene>
    <name evidence="2" type="ORF">SAMN05216605_114143</name>
</gene>
<evidence type="ECO:0000256" key="1">
    <source>
        <dbReference type="SAM" id="MobiDB-lite"/>
    </source>
</evidence>
<reference evidence="3" key="1">
    <citation type="submission" date="2016-10" db="EMBL/GenBank/DDBJ databases">
        <authorList>
            <person name="Varghese N."/>
            <person name="Submissions S."/>
        </authorList>
    </citation>
    <scope>NUCLEOTIDE SEQUENCE [LARGE SCALE GENOMIC DNA]</scope>
    <source>
        <strain evidence="3">ATCC 700689</strain>
    </source>
</reference>
<proteinExistence type="predicted"/>
<accession>A0A1G8LH60</accession>
<dbReference type="STRING" id="89065.SAMN05216605_114143"/>
<name>A0A1G8LH60_9PSED</name>
<sequence length="316" mass="31938">MHRIDGPGATVDNKFTEGDPTGGVQATVVTAPWLNDMQEEMVSVLSAAAITPVKGTQNQILQAIRKIGTGLAGAVRNGRMIVTAASATATYNADEVVVKSGLGGTAWLLPSFTKSINLAGVGAGGMDIGLAPVSGFVAIYAAYNPNAAPSSTNPMLIAKDTSGLLAPEIYGGANMPAGYTASGLVGIYPTTAARLFKPGSITDRLVQFDVVLTLGTTTASASFVPFNVTGVVPLNAKTVNGNIGAIPSVTTQVVMDVAGSAAGTGGEYLGAYTPGGSQAQISFVDVPSITPNQLFYKGGATSGTVLLNADITGYKF</sequence>
<dbReference type="AlphaFoldDB" id="A0A1G8LH60"/>
<feature type="region of interest" description="Disordered" evidence="1">
    <location>
        <begin position="1"/>
        <end position="23"/>
    </location>
</feature>
<keyword evidence="3" id="KW-1185">Reference proteome</keyword>
<evidence type="ECO:0000313" key="2">
    <source>
        <dbReference type="EMBL" id="SDI54983.1"/>
    </source>
</evidence>
<dbReference type="Proteomes" id="UP000182894">
    <property type="component" value="Unassembled WGS sequence"/>
</dbReference>
<dbReference type="RefSeq" id="WP_083370747.1">
    <property type="nucleotide sequence ID" value="NZ_FNCO01000014.1"/>
</dbReference>
<protein>
    <submittedName>
        <fullName evidence="2">Uncharacterized protein</fullName>
    </submittedName>
</protein>
<dbReference type="EMBL" id="FNCO01000014">
    <property type="protein sequence ID" value="SDI54983.1"/>
    <property type="molecule type" value="Genomic_DNA"/>
</dbReference>
<organism evidence="2 3">
    <name type="scientific">Pseudomonas abietaniphila</name>
    <dbReference type="NCBI Taxonomy" id="89065"/>
    <lineage>
        <taxon>Bacteria</taxon>
        <taxon>Pseudomonadati</taxon>
        <taxon>Pseudomonadota</taxon>
        <taxon>Gammaproteobacteria</taxon>
        <taxon>Pseudomonadales</taxon>
        <taxon>Pseudomonadaceae</taxon>
        <taxon>Pseudomonas</taxon>
    </lineage>
</organism>
<evidence type="ECO:0000313" key="3">
    <source>
        <dbReference type="Proteomes" id="UP000182894"/>
    </source>
</evidence>